<keyword evidence="2" id="KW-0539">Nucleus</keyword>
<evidence type="ECO:0000256" key="1">
    <source>
        <dbReference type="ARBA" id="ARBA00004123"/>
    </source>
</evidence>
<proteinExistence type="predicted"/>
<dbReference type="InParanoid" id="A0A7J7CQZ5"/>
<dbReference type="InterPro" id="IPR019140">
    <property type="entry name" value="MCM_complex-bd"/>
</dbReference>
<feature type="transmembrane region" description="Helical" evidence="4">
    <location>
        <begin position="710"/>
        <end position="729"/>
    </location>
</feature>
<dbReference type="EMBL" id="JAAARO010000014">
    <property type="protein sequence ID" value="KAF5736510.1"/>
    <property type="molecule type" value="Genomic_DNA"/>
</dbReference>
<feature type="compositionally biased region" description="Polar residues" evidence="3">
    <location>
        <begin position="808"/>
        <end position="819"/>
    </location>
</feature>
<dbReference type="Pfam" id="PF09739">
    <property type="entry name" value="MCM_bind"/>
    <property type="match status" value="1"/>
</dbReference>
<feature type="transmembrane region" description="Helical" evidence="4">
    <location>
        <begin position="639"/>
        <end position="657"/>
    </location>
</feature>
<feature type="transmembrane region" description="Helical" evidence="4">
    <location>
        <begin position="852"/>
        <end position="871"/>
    </location>
</feature>
<keyword evidence="4" id="KW-0472">Membrane</keyword>
<evidence type="ECO:0000256" key="4">
    <source>
        <dbReference type="SAM" id="Phobius"/>
    </source>
</evidence>
<keyword evidence="4" id="KW-1133">Transmembrane helix</keyword>
<dbReference type="AlphaFoldDB" id="A0A7J7CQZ5"/>
<reference evidence="5 6" key="1">
    <citation type="journal article" date="2020" name="Nat. Commun.">
        <title>Genome of Tripterygium wilfordii and identification of cytochrome P450 involved in triptolide biosynthesis.</title>
        <authorList>
            <person name="Tu L."/>
            <person name="Su P."/>
            <person name="Zhang Z."/>
            <person name="Gao L."/>
            <person name="Wang J."/>
            <person name="Hu T."/>
            <person name="Zhou J."/>
            <person name="Zhang Y."/>
            <person name="Zhao Y."/>
            <person name="Liu Y."/>
            <person name="Song Y."/>
            <person name="Tong Y."/>
            <person name="Lu Y."/>
            <person name="Yang J."/>
            <person name="Xu C."/>
            <person name="Jia M."/>
            <person name="Peters R.J."/>
            <person name="Huang L."/>
            <person name="Gao W."/>
        </authorList>
    </citation>
    <scope>NUCLEOTIDE SEQUENCE [LARGE SCALE GENOMIC DNA]</scope>
    <source>
        <strain evidence="6">cv. XIE 37</strain>
        <tissue evidence="5">Leaf</tissue>
    </source>
</reference>
<feature type="region of interest" description="Disordered" evidence="3">
    <location>
        <begin position="805"/>
        <end position="826"/>
    </location>
</feature>
<sequence>MVGPPYDCLANPLGAVRLTFEKAISSGSLDPASFGGKDWGAIDLFRNFLFDQANVSQVPLLNPTSIRWVQPHSLVRFRGMIQDMLGNEFYAGAYKDGSVWRTNKFADVSHFPNVSASNMQIWERRLLYCVPVPGLNSWTESHSEVGRNGSTDQTFLQREKRRRMDVEATDSMVSMVTYNEFQDSPNAKKMREDGNTSMSSQIQDEQAKGSCSTALPDIERDSLPCLVKVYDSPESELKLNDVFEFVGVLTFDSELMVEKDDYDELSTGLGDDDLVHGPPNKVPRLHCIIHRKLAMLDFLHGGPPTMEPKLDLVKMAREALLGHLTTVLGNDGLAAHFMLLHLLSRVHARVDNVAVGKLSLNLTALNKESVTVFGTQLRISLESLLPFTHWIPLTVQYLNTASLAPRKDYDINRLVPGVLQLAEGSQLIIDETKLEAGTLNPVGVENVRLLKELTELQKVDYDFKYYKMEMAADVHLLVLSEGKSNILPADIVIPFQPSVVSNAVVAAEALEAWRWYLSTVRSLPHSIDLEMQKVVENDLVAARQADRSLGSQDFSRWLTMGRLMSASFGETCLTLEHWQMILSAYFVVLPLRDDGAISLGLSNLPGLFVGSLVLTLIAAPLSTLIFSLPNFSKAKALVLVHRFFSLSLVIFFVLWHFSSPGYTSVNPKGIIAISSELKEDLKVDANQTIPAPSGGWGNYDLFYISVRTGLFLWLALLNLITISSTWARIIDVMDSESGSRLFGFIGAGATFGQLFGSLFTAGLAWLGPFLLLFAALLMELAAQSSKGISKDISLVPEELSPIREDIPDQQSDANGQTAPSLKALSPRSTAHMPKPHVWAILDGFQLIFASKYLLSVSLFLWLGAVVSSFFYFQKVTVIAMTVTSSLGRRRLFAQINSWIAIFILTGQLTLTGRILTIAGITTALCSAPVVAFSNLVAVAVWPTWVAVAISETLRKVTTYVVTRPGRELLFTVVSQDEKYKAKLCIDVIVQRLGDATAAGMYKFLSSTLHGETSTVSLYALPACLLWIVTAFHLGQRQQHFAKFQAVSTS</sequence>
<evidence type="ECO:0000313" key="5">
    <source>
        <dbReference type="EMBL" id="KAF5736510.1"/>
    </source>
</evidence>
<organism evidence="5 6">
    <name type="scientific">Tripterygium wilfordii</name>
    <name type="common">Thunder God vine</name>
    <dbReference type="NCBI Taxonomy" id="458696"/>
    <lineage>
        <taxon>Eukaryota</taxon>
        <taxon>Viridiplantae</taxon>
        <taxon>Streptophyta</taxon>
        <taxon>Embryophyta</taxon>
        <taxon>Tracheophyta</taxon>
        <taxon>Spermatophyta</taxon>
        <taxon>Magnoliopsida</taxon>
        <taxon>eudicotyledons</taxon>
        <taxon>Gunneridae</taxon>
        <taxon>Pentapetalae</taxon>
        <taxon>rosids</taxon>
        <taxon>fabids</taxon>
        <taxon>Celastrales</taxon>
        <taxon>Celastraceae</taxon>
        <taxon>Tripterygium</taxon>
    </lineage>
</organism>
<protein>
    <recommendedName>
        <fullName evidence="7">ADP,ATP carrier protein</fullName>
    </recommendedName>
</protein>
<feature type="transmembrane region" description="Helical" evidence="4">
    <location>
        <begin position="917"/>
        <end position="941"/>
    </location>
</feature>
<dbReference type="Proteomes" id="UP000593562">
    <property type="component" value="Unassembled WGS sequence"/>
</dbReference>
<dbReference type="GO" id="GO:0003682">
    <property type="term" value="F:chromatin binding"/>
    <property type="evidence" value="ECO:0007669"/>
    <property type="project" value="TreeGrafter"/>
</dbReference>
<dbReference type="PANTHER" id="PTHR13489">
    <property type="entry name" value="MINI-CHROMOSOME MAINTENANCE COMPLEX-BINDING PROTEIN"/>
    <property type="match status" value="1"/>
</dbReference>
<dbReference type="GO" id="GO:0006261">
    <property type="term" value="P:DNA-templated DNA replication"/>
    <property type="evidence" value="ECO:0007669"/>
    <property type="project" value="TreeGrafter"/>
</dbReference>
<dbReference type="GO" id="GO:0005634">
    <property type="term" value="C:nucleus"/>
    <property type="evidence" value="ECO:0007669"/>
    <property type="project" value="UniProtKB-SubCell"/>
</dbReference>
<name>A0A7J7CQZ5_TRIWF</name>
<feature type="transmembrane region" description="Helical" evidence="4">
    <location>
        <begin position="765"/>
        <end position="782"/>
    </location>
</feature>
<feature type="transmembrane region" description="Helical" evidence="4">
    <location>
        <begin position="607"/>
        <end position="627"/>
    </location>
</feature>
<keyword evidence="6" id="KW-1185">Reference proteome</keyword>
<gene>
    <name evidence="5" type="ORF">HS088_TW14G00654</name>
</gene>
<evidence type="ECO:0008006" key="7">
    <source>
        <dbReference type="Google" id="ProtNLM"/>
    </source>
</evidence>
<feature type="region of interest" description="Disordered" evidence="3">
    <location>
        <begin position="185"/>
        <end position="208"/>
    </location>
</feature>
<evidence type="ECO:0000256" key="3">
    <source>
        <dbReference type="SAM" id="MobiDB-lite"/>
    </source>
</evidence>
<feature type="compositionally biased region" description="Polar residues" evidence="3">
    <location>
        <begin position="195"/>
        <end position="208"/>
    </location>
</feature>
<feature type="transmembrane region" description="Helical" evidence="4">
    <location>
        <begin position="891"/>
        <end position="910"/>
    </location>
</feature>
<evidence type="ECO:0000256" key="2">
    <source>
        <dbReference type="ARBA" id="ARBA00023242"/>
    </source>
</evidence>
<accession>A0A7J7CQZ5</accession>
<evidence type="ECO:0000313" key="6">
    <source>
        <dbReference type="Proteomes" id="UP000593562"/>
    </source>
</evidence>
<comment type="caution">
    <text evidence="5">The sequence shown here is derived from an EMBL/GenBank/DDBJ whole genome shotgun (WGS) entry which is preliminary data.</text>
</comment>
<comment type="subcellular location">
    <subcellularLocation>
        <location evidence="1">Nucleus</location>
    </subcellularLocation>
</comment>
<dbReference type="FunCoup" id="A0A7J7CQZ5">
    <property type="interactions" value="3807"/>
</dbReference>
<dbReference type="PANTHER" id="PTHR13489:SF0">
    <property type="entry name" value="MINI-CHROMOSOME MAINTENANCE COMPLEX-BINDING PROTEIN"/>
    <property type="match status" value="1"/>
</dbReference>
<keyword evidence="4" id="KW-0812">Transmembrane</keyword>